<sequence length="208" mass="23418">MISRRPISLLQSPWRVSTVYHSPQFRVNQVSPTQSRHFLDSILSSALGPCPLRSLSHTKLLPYPPNVIFKAVSDVSGYPTFLPFTISSTVTSRDPAGYPTRARLKVGYAKFGLEEDWDSIVRCDPEKGLVAARSSEENSDGLFEVLSTKWQISHSDGKSADHASVKLDVNVKFRNPVYDQMFAQVEEKVASTMISAFEKRVEELNRRR</sequence>
<reference evidence="5 6" key="1">
    <citation type="submission" date="2023-06" db="EMBL/GenBank/DDBJ databases">
        <title>Black Yeasts Isolated from many extreme environments.</title>
        <authorList>
            <person name="Coleine C."/>
            <person name="Stajich J.E."/>
            <person name="Selbmann L."/>
        </authorList>
    </citation>
    <scope>NUCLEOTIDE SEQUENCE [LARGE SCALE GENOMIC DNA]</scope>
    <source>
        <strain evidence="5 6">CCFEE 5887</strain>
    </source>
</reference>
<keyword evidence="6" id="KW-1185">Reference proteome</keyword>
<dbReference type="Pfam" id="PF03364">
    <property type="entry name" value="Polyketide_cyc"/>
    <property type="match status" value="1"/>
</dbReference>
<feature type="domain" description="Coenzyme Q-binding protein COQ10 START" evidence="4">
    <location>
        <begin position="61"/>
        <end position="198"/>
    </location>
</feature>
<dbReference type="InterPro" id="IPR023393">
    <property type="entry name" value="START-like_dom_sf"/>
</dbReference>
<dbReference type="PANTHER" id="PTHR12901:SF10">
    <property type="entry name" value="COENZYME Q-BINDING PROTEIN COQ10, MITOCHONDRIAL"/>
    <property type="match status" value="1"/>
</dbReference>
<dbReference type="GO" id="GO:0005739">
    <property type="term" value="C:mitochondrion"/>
    <property type="evidence" value="ECO:0007669"/>
    <property type="project" value="TreeGrafter"/>
</dbReference>
<comment type="subunit">
    <text evidence="2">Interacts with coenzyme Q.</text>
</comment>
<evidence type="ECO:0000313" key="6">
    <source>
        <dbReference type="Proteomes" id="UP001345827"/>
    </source>
</evidence>
<dbReference type="EMBL" id="JAXLQG010000003">
    <property type="protein sequence ID" value="KAK5542199.1"/>
    <property type="molecule type" value="Genomic_DNA"/>
</dbReference>
<dbReference type="AlphaFoldDB" id="A0AAV9QFS3"/>
<protein>
    <submittedName>
        <fullName evidence="5">Coenzyme Q-binding protein coq10, mitochondrial</fullName>
    </submittedName>
</protein>
<dbReference type="InterPro" id="IPR005031">
    <property type="entry name" value="COQ10_START"/>
</dbReference>
<dbReference type="PANTHER" id="PTHR12901">
    <property type="entry name" value="SPERM PROTEIN HOMOLOG"/>
    <property type="match status" value="1"/>
</dbReference>
<evidence type="ECO:0000256" key="2">
    <source>
        <dbReference type="ARBA" id="ARBA00011814"/>
    </source>
</evidence>
<organism evidence="5 6">
    <name type="scientific">Vermiconidia calcicola</name>
    <dbReference type="NCBI Taxonomy" id="1690605"/>
    <lineage>
        <taxon>Eukaryota</taxon>
        <taxon>Fungi</taxon>
        <taxon>Dikarya</taxon>
        <taxon>Ascomycota</taxon>
        <taxon>Pezizomycotina</taxon>
        <taxon>Dothideomycetes</taxon>
        <taxon>Dothideomycetidae</taxon>
        <taxon>Mycosphaerellales</taxon>
        <taxon>Extremaceae</taxon>
        <taxon>Vermiconidia</taxon>
    </lineage>
</organism>
<dbReference type="Gene3D" id="3.30.530.20">
    <property type="match status" value="1"/>
</dbReference>
<comment type="caution">
    <text evidence="5">The sequence shown here is derived from an EMBL/GenBank/DDBJ whole genome shotgun (WGS) entry which is preliminary data.</text>
</comment>
<evidence type="ECO:0000256" key="1">
    <source>
        <dbReference type="ARBA" id="ARBA00006885"/>
    </source>
</evidence>
<dbReference type="GO" id="GO:0048039">
    <property type="term" value="F:ubiquinone binding"/>
    <property type="evidence" value="ECO:0007669"/>
    <property type="project" value="InterPro"/>
</dbReference>
<dbReference type="CDD" id="cd07813">
    <property type="entry name" value="COQ10p_like"/>
    <property type="match status" value="1"/>
</dbReference>
<accession>A0AAV9QFS3</accession>
<evidence type="ECO:0000313" key="5">
    <source>
        <dbReference type="EMBL" id="KAK5542199.1"/>
    </source>
</evidence>
<comment type="similarity">
    <text evidence="1">Belongs to the COQ10 family.</text>
</comment>
<comment type="function">
    <text evidence="3">Required for the function of coenzyme Q in the respiratory chain. May serve as a chaperone or may be involved in the transport of Q6 from its site of synthesis to the catalytic sites of the respiratory complexes.</text>
</comment>
<name>A0AAV9QFS3_9PEZI</name>
<dbReference type="InterPro" id="IPR044996">
    <property type="entry name" value="COQ10-like"/>
</dbReference>
<gene>
    <name evidence="5" type="primary">COQ10</name>
    <name evidence="5" type="ORF">LTR25_002084</name>
</gene>
<dbReference type="GO" id="GO:0045333">
    <property type="term" value="P:cellular respiration"/>
    <property type="evidence" value="ECO:0007669"/>
    <property type="project" value="InterPro"/>
</dbReference>
<proteinExistence type="inferred from homology"/>
<dbReference type="SUPFAM" id="SSF55961">
    <property type="entry name" value="Bet v1-like"/>
    <property type="match status" value="1"/>
</dbReference>
<evidence type="ECO:0000259" key="4">
    <source>
        <dbReference type="Pfam" id="PF03364"/>
    </source>
</evidence>
<dbReference type="Proteomes" id="UP001345827">
    <property type="component" value="Unassembled WGS sequence"/>
</dbReference>
<evidence type="ECO:0000256" key="3">
    <source>
        <dbReference type="ARBA" id="ARBA00024947"/>
    </source>
</evidence>